<organism evidence="1 2">
    <name type="scientific">Usitatibacter palustris</name>
    <dbReference type="NCBI Taxonomy" id="2732487"/>
    <lineage>
        <taxon>Bacteria</taxon>
        <taxon>Pseudomonadati</taxon>
        <taxon>Pseudomonadota</taxon>
        <taxon>Betaproteobacteria</taxon>
        <taxon>Nitrosomonadales</taxon>
        <taxon>Usitatibacteraceae</taxon>
        <taxon>Usitatibacter</taxon>
    </lineage>
</organism>
<dbReference type="Proteomes" id="UP000503096">
    <property type="component" value="Chromosome"/>
</dbReference>
<dbReference type="InParanoid" id="A0A6M4H688"/>
<evidence type="ECO:0000313" key="1">
    <source>
        <dbReference type="EMBL" id="QJR14852.1"/>
    </source>
</evidence>
<gene>
    <name evidence="1" type="ORF">DSM104440_01667</name>
</gene>
<dbReference type="Gene3D" id="1.25.10.90">
    <property type="match status" value="1"/>
</dbReference>
<dbReference type="CDD" id="cd06561">
    <property type="entry name" value="AlkD_like"/>
    <property type="match status" value="1"/>
</dbReference>
<dbReference type="InterPro" id="IPR016024">
    <property type="entry name" value="ARM-type_fold"/>
</dbReference>
<dbReference type="RefSeq" id="WP_171161586.1">
    <property type="nucleotide sequence ID" value="NZ_CP053073.1"/>
</dbReference>
<protein>
    <recommendedName>
        <fullName evidence="3">DNA alkylation repair protein</fullName>
    </recommendedName>
</protein>
<dbReference type="InterPro" id="IPR014825">
    <property type="entry name" value="DNA_alkylation"/>
</dbReference>
<evidence type="ECO:0008006" key="3">
    <source>
        <dbReference type="Google" id="ProtNLM"/>
    </source>
</evidence>
<dbReference type="AlphaFoldDB" id="A0A6M4H688"/>
<dbReference type="KEGG" id="upl:DSM104440_01667"/>
<dbReference type="SUPFAM" id="SSF48371">
    <property type="entry name" value="ARM repeat"/>
    <property type="match status" value="1"/>
</dbReference>
<keyword evidence="2" id="KW-1185">Reference proteome</keyword>
<dbReference type="PANTHER" id="PTHR41291">
    <property type="entry name" value="DNA ALKYLATION REPAIR PROTEIN"/>
    <property type="match status" value="1"/>
</dbReference>
<evidence type="ECO:0000313" key="2">
    <source>
        <dbReference type="Proteomes" id="UP000503096"/>
    </source>
</evidence>
<proteinExistence type="predicted"/>
<dbReference type="Pfam" id="PF08713">
    <property type="entry name" value="DNA_alkylation"/>
    <property type="match status" value="1"/>
</dbReference>
<name>A0A6M4H688_9PROT</name>
<dbReference type="EMBL" id="CP053073">
    <property type="protein sequence ID" value="QJR14852.1"/>
    <property type="molecule type" value="Genomic_DNA"/>
</dbReference>
<accession>A0A6M4H688</accession>
<reference evidence="1 2" key="1">
    <citation type="submission" date="2020-04" db="EMBL/GenBank/DDBJ databases">
        <title>Usitatibacter rugosus gen. nov., sp. nov. and Usitatibacter palustris sp. nov., novel members of Usitatibacteraceae fam. nov. within the order Nitrosomonadales isolated from soil.</title>
        <authorList>
            <person name="Huber K.J."/>
            <person name="Neumann-Schaal M."/>
            <person name="Geppert A."/>
            <person name="Luckner M."/>
            <person name="Wanner G."/>
            <person name="Overmann J."/>
        </authorList>
    </citation>
    <scope>NUCLEOTIDE SEQUENCE [LARGE SCALE GENOMIC DNA]</scope>
    <source>
        <strain evidence="1 2">Swamp67</strain>
    </source>
</reference>
<dbReference type="PANTHER" id="PTHR41291:SF1">
    <property type="entry name" value="DNA ALKYLATION REPAIR PROTEIN"/>
    <property type="match status" value="1"/>
</dbReference>
<sequence length="230" mass="25393">MAKKAKPLASPVSVAFTLAWLEKRGSKRVAEGLGRFGIVTKLKVVGVPMATLNAFLKEFGTDQALSLALWKSGCYEARLLAAMVGDPEKVTKAQMNAWAASFENWADCDTACFKLFDQTPHAWELAKKWSASEKEFVKRGGFALMACLALHRKEEPDAKFLAMLPLIEKGAADDRNFVKKGVNWALRGIGQRKSPALKRAAMALAKKLSESKEAHTRWVGKDALRQLSRK</sequence>